<dbReference type="EMBL" id="JAACXV010000214">
    <property type="protein sequence ID" value="KAF7281906.1"/>
    <property type="molecule type" value="Genomic_DNA"/>
</dbReference>
<keyword evidence="4" id="KW-1015">Disulfide bond</keyword>
<dbReference type="GO" id="GO:0052689">
    <property type="term" value="F:carboxylic ester hydrolase activity"/>
    <property type="evidence" value="ECO:0007669"/>
    <property type="project" value="UniProtKB-KW"/>
</dbReference>
<dbReference type="Gene3D" id="3.40.50.1820">
    <property type="entry name" value="alpha/beta hydrolase"/>
    <property type="match status" value="1"/>
</dbReference>
<feature type="signal peptide" evidence="6">
    <location>
        <begin position="1"/>
        <end position="20"/>
    </location>
</feature>
<comment type="similarity">
    <text evidence="1 6">Belongs to the type-B carboxylesterase/lipase family.</text>
</comment>
<sequence length="548" mass="60957">MRTSVIILISLTLLSKYVSSIDLVVEIESGKVQGSEFVSSGGAVYYSWRGIPYAKPPLGDLRFDPPQKPDPWSGILNATESGPACIYASTYPTDPLPSAGNDEDCLTISVYSPGNSGTNDTLPVLVWIYGGGFVSGNSDFNFYDPSPFLDDNVIVVSFNYRLGVFGFLSTGDEVISGNSGLKDQLLALNWTKNNIINFGGDPDRITIFGQSAGSRSVSYHIISPKSSGLFNAAIMESGCALSYIEVDNPRDVAYILAEKFSSNITNASDTSEVKNVLQSAPTEELLAYSKSYNFGPILEKDSDEAFLDKPLYELIASGNISQLPVIIGYTAEETLDYFSDLESLQELASYYDENLNLLVPSMLLNADTNTTKLGEEIRTVYAGEDINFGNELGSFIKWYSDQKFVRSIYKFVALYSQYVPLYMYRFNFYGTTSLTHLSIPGAGNVSHADEVPYLFNVSTHPLQTDADYLTRRRLVKLWTNFAKTHDPTPDNSSELLQNVKWELAQSDNIQFLNIDNNLEMTVNTTQLELAAFWNNFWETYSYHPYNTF</sequence>
<dbReference type="PROSITE" id="PS00941">
    <property type="entry name" value="CARBOXYLESTERASE_B_2"/>
    <property type="match status" value="1"/>
</dbReference>
<name>A0A834MEZ0_RHYFE</name>
<proteinExistence type="inferred from homology"/>
<dbReference type="Pfam" id="PF00135">
    <property type="entry name" value="COesterase"/>
    <property type="match status" value="1"/>
</dbReference>
<dbReference type="InterPro" id="IPR019819">
    <property type="entry name" value="Carboxylesterase_B_CS"/>
</dbReference>
<feature type="domain" description="Carboxylesterase type B" evidence="7">
    <location>
        <begin position="23"/>
        <end position="527"/>
    </location>
</feature>
<dbReference type="SUPFAM" id="SSF53474">
    <property type="entry name" value="alpha/beta-Hydrolases"/>
    <property type="match status" value="1"/>
</dbReference>
<dbReference type="PROSITE" id="PS00122">
    <property type="entry name" value="CARBOXYLESTERASE_B_1"/>
    <property type="match status" value="1"/>
</dbReference>
<organism evidence="8 9">
    <name type="scientific">Rhynchophorus ferrugineus</name>
    <name type="common">Red palm weevil</name>
    <name type="synonym">Curculio ferrugineus</name>
    <dbReference type="NCBI Taxonomy" id="354439"/>
    <lineage>
        <taxon>Eukaryota</taxon>
        <taxon>Metazoa</taxon>
        <taxon>Ecdysozoa</taxon>
        <taxon>Arthropoda</taxon>
        <taxon>Hexapoda</taxon>
        <taxon>Insecta</taxon>
        <taxon>Pterygota</taxon>
        <taxon>Neoptera</taxon>
        <taxon>Endopterygota</taxon>
        <taxon>Coleoptera</taxon>
        <taxon>Polyphaga</taxon>
        <taxon>Cucujiformia</taxon>
        <taxon>Curculionidae</taxon>
        <taxon>Dryophthorinae</taxon>
        <taxon>Rhynchophorus</taxon>
    </lineage>
</organism>
<dbReference type="PANTHER" id="PTHR43142">
    <property type="entry name" value="CARBOXYLIC ESTER HYDROLASE"/>
    <property type="match status" value="1"/>
</dbReference>
<keyword evidence="9" id="KW-1185">Reference proteome</keyword>
<dbReference type="InterPro" id="IPR002018">
    <property type="entry name" value="CarbesteraseB"/>
</dbReference>
<evidence type="ECO:0000256" key="2">
    <source>
        <dbReference type="ARBA" id="ARBA00022487"/>
    </source>
</evidence>
<evidence type="ECO:0000256" key="5">
    <source>
        <dbReference type="ARBA" id="ARBA00023180"/>
    </source>
</evidence>
<dbReference type="Proteomes" id="UP000625711">
    <property type="component" value="Unassembled WGS sequence"/>
</dbReference>
<protein>
    <recommendedName>
        <fullName evidence="6">Carboxylic ester hydrolase</fullName>
        <ecNumber evidence="6">3.1.1.-</ecNumber>
    </recommendedName>
</protein>
<gene>
    <name evidence="8" type="ORF">GWI33_004067</name>
</gene>
<dbReference type="OrthoDB" id="6754927at2759"/>
<keyword evidence="5" id="KW-0325">Glycoprotein</keyword>
<dbReference type="AlphaFoldDB" id="A0A834MEZ0"/>
<evidence type="ECO:0000313" key="8">
    <source>
        <dbReference type="EMBL" id="KAF7281906.1"/>
    </source>
</evidence>
<evidence type="ECO:0000256" key="6">
    <source>
        <dbReference type="RuleBase" id="RU361235"/>
    </source>
</evidence>
<dbReference type="EC" id="3.1.1.-" evidence="6"/>
<evidence type="ECO:0000256" key="1">
    <source>
        <dbReference type="ARBA" id="ARBA00005964"/>
    </source>
</evidence>
<evidence type="ECO:0000256" key="3">
    <source>
        <dbReference type="ARBA" id="ARBA00022801"/>
    </source>
</evidence>
<comment type="caution">
    <text evidence="8">The sequence shown here is derived from an EMBL/GenBank/DDBJ whole genome shotgun (WGS) entry which is preliminary data.</text>
</comment>
<evidence type="ECO:0000313" key="9">
    <source>
        <dbReference type="Proteomes" id="UP000625711"/>
    </source>
</evidence>
<feature type="chain" id="PRO_5033108283" description="Carboxylic ester hydrolase" evidence="6">
    <location>
        <begin position="21"/>
        <end position="548"/>
    </location>
</feature>
<evidence type="ECO:0000256" key="4">
    <source>
        <dbReference type="ARBA" id="ARBA00023157"/>
    </source>
</evidence>
<evidence type="ECO:0000259" key="7">
    <source>
        <dbReference type="Pfam" id="PF00135"/>
    </source>
</evidence>
<keyword evidence="6" id="KW-0732">Signal</keyword>
<keyword evidence="2" id="KW-0719">Serine esterase</keyword>
<reference evidence="8" key="1">
    <citation type="submission" date="2020-08" db="EMBL/GenBank/DDBJ databases">
        <title>Genome sequencing and assembly of the red palm weevil Rhynchophorus ferrugineus.</title>
        <authorList>
            <person name="Dias G.B."/>
            <person name="Bergman C.M."/>
            <person name="Manee M."/>
        </authorList>
    </citation>
    <scope>NUCLEOTIDE SEQUENCE</scope>
    <source>
        <strain evidence="8">AA-2017</strain>
        <tissue evidence="8">Whole larva</tissue>
    </source>
</reference>
<dbReference type="PANTHER" id="PTHR43142:SF1">
    <property type="entry name" value="CARBOXYLIC ESTER HYDROLASE"/>
    <property type="match status" value="1"/>
</dbReference>
<dbReference type="InterPro" id="IPR019826">
    <property type="entry name" value="Carboxylesterase_B_AS"/>
</dbReference>
<keyword evidence="3 6" id="KW-0378">Hydrolase</keyword>
<accession>A0A834MEZ0</accession>
<dbReference type="InterPro" id="IPR029058">
    <property type="entry name" value="AB_hydrolase_fold"/>
</dbReference>